<proteinExistence type="predicted"/>
<gene>
    <name evidence="1" type="ORF">GCM10011519_25260</name>
</gene>
<protein>
    <recommendedName>
        <fullName evidence="3">Asp23/Gls24 family envelope stress response protein</fullName>
    </recommendedName>
</protein>
<evidence type="ECO:0000313" key="2">
    <source>
        <dbReference type="Proteomes" id="UP000649179"/>
    </source>
</evidence>
<name>A0A917F732_9ACTN</name>
<keyword evidence="2" id="KW-1185">Reference proteome</keyword>
<sequence length="97" mass="10260">MVFSGRSGVAAVIADRVGSRLVDGVVRRVVVGRGDVRVDIVVRFGAHVDEVARLARVLAVHALEDLDGSHAPLVDVRVVDVDQQGGSRVALDRPPTS</sequence>
<reference evidence="1" key="1">
    <citation type="journal article" date="2014" name="Int. J. Syst. Evol. Microbiol.">
        <title>Complete genome sequence of Corynebacterium casei LMG S-19264T (=DSM 44701T), isolated from a smear-ripened cheese.</title>
        <authorList>
            <consortium name="US DOE Joint Genome Institute (JGI-PGF)"/>
            <person name="Walter F."/>
            <person name="Albersmeier A."/>
            <person name="Kalinowski J."/>
            <person name="Ruckert C."/>
        </authorList>
    </citation>
    <scope>NUCLEOTIDE SEQUENCE</scope>
    <source>
        <strain evidence="1">CGMCC 1.16067</strain>
    </source>
</reference>
<dbReference type="EMBL" id="BMKQ01000001">
    <property type="protein sequence ID" value="GGF50241.1"/>
    <property type="molecule type" value="Genomic_DNA"/>
</dbReference>
<comment type="caution">
    <text evidence="1">The sequence shown here is derived from an EMBL/GenBank/DDBJ whole genome shotgun (WGS) entry which is preliminary data.</text>
</comment>
<dbReference type="AlphaFoldDB" id="A0A917F732"/>
<organism evidence="1 2">
    <name type="scientific">Marmoricola endophyticus</name>
    <dbReference type="NCBI Taxonomy" id="2040280"/>
    <lineage>
        <taxon>Bacteria</taxon>
        <taxon>Bacillati</taxon>
        <taxon>Actinomycetota</taxon>
        <taxon>Actinomycetes</taxon>
        <taxon>Propionibacteriales</taxon>
        <taxon>Nocardioidaceae</taxon>
        <taxon>Marmoricola</taxon>
    </lineage>
</organism>
<reference evidence="1" key="2">
    <citation type="submission" date="2020-09" db="EMBL/GenBank/DDBJ databases">
        <authorList>
            <person name="Sun Q."/>
            <person name="Zhou Y."/>
        </authorList>
    </citation>
    <scope>NUCLEOTIDE SEQUENCE</scope>
    <source>
        <strain evidence="1">CGMCC 1.16067</strain>
    </source>
</reference>
<dbReference type="Proteomes" id="UP000649179">
    <property type="component" value="Unassembled WGS sequence"/>
</dbReference>
<accession>A0A917F732</accession>
<evidence type="ECO:0008006" key="3">
    <source>
        <dbReference type="Google" id="ProtNLM"/>
    </source>
</evidence>
<evidence type="ECO:0000313" key="1">
    <source>
        <dbReference type="EMBL" id="GGF50241.1"/>
    </source>
</evidence>